<reference evidence="2 3" key="1">
    <citation type="submission" date="2024-04" db="EMBL/GenBank/DDBJ databases">
        <authorList>
            <person name="Rising A."/>
            <person name="Reimegard J."/>
            <person name="Sonavane S."/>
            <person name="Akerstrom W."/>
            <person name="Nylinder S."/>
            <person name="Hedman E."/>
            <person name="Kallberg Y."/>
        </authorList>
    </citation>
    <scope>NUCLEOTIDE SEQUENCE [LARGE SCALE GENOMIC DNA]</scope>
</reference>
<comment type="caution">
    <text evidence="2">The sequence shown here is derived from an EMBL/GenBank/DDBJ whole genome shotgun (WGS) entry which is preliminary data.</text>
</comment>
<protein>
    <recommendedName>
        <fullName evidence="4">DUF19 domain-containing protein</fullName>
    </recommendedName>
</protein>
<accession>A0AAV2BQP9</accession>
<evidence type="ECO:0000313" key="3">
    <source>
        <dbReference type="Proteomes" id="UP001497382"/>
    </source>
</evidence>
<keyword evidence="1" id="KW-0732">Signal</keyword>
<organism evidence="2 3">
    <name type="scientific">Larinioides sclopetarius</name>
    <dbReference type="NCBI Taxonomy" id="280406"/>
    <lineage>
        <taxon>Eukaryota</taxon>
        <taxon>Metazoa</taxon>
        <taxon>Ecdysozoa</taxon>
        <taxon>Arthropoda</taxon>
        <taxon>Chelicerata</taxon>
        <taxon>Arachnida</taxon>
        <taxon>Araneae</taxon>
        <taxon>Araneomorphae</taxon>
        <taxon>Entelegynae</taxon>
        <taxon>Araneoidea</taxon>
        <taxon>Araneidae</taxon>
        <taxon>Larinioides</taxon>
    </lineage>
</organism>
<feature type="signal peptide" evidence="1">
    <location>
        <begin position="1"/>
        <end position="25"/>
    </location>
</feature>
<dbReference type="AlphaFoldDB" id="A0AAV2BQP9"/>
<dbReference type="Proteomes" id="UP001497382">
    <property type="component" value="Unassembled WGS sequence"/>
</dbReference>
<evidence type="ECO:0000313" key="2">
    <source>
        <dbReference type="EMBL" id="CAL1297959.1"/>
    </source>
</evidence>
<feature type="chain" id="PRO_5043505932" description="DUF19 domain-containing protein" evidence="1">
    <location>
        <begin position="26"/>
        <end position="226"/>
    </location>
</feature>
<evidence type="ECO:0008006" key="4">
    <source>
        <dbReference type="Google" id="ProtNLM"/>
    </source>
</evidence>
<gene>
    <name evidence="2" type="ORF">LARSCL_LOCUS20610</name>
</gene>
<proteinExistence type="predicted"/>
<dbReference type="EMBL" id="CAXIEN010000447">
    <property type="protein sequence ID" value="CAL1297959.1"/>
    <property type="molecule type" value="Genomic_DNA"/>
</dbReference>
<keyword evidence="3" id="KW-1185">Reference proteome</keyword>
<sequence length="226" mass="25733">MIIIYPKMWFLILLAFTALYGSAYSKNDCFNDKGSRCVEKLIASDLANDIEKNYCEFATQLSKCLTETTLACGMDFIPEANWVNYVVTEACKKGSDINQDFMVNKQCYMEVVKDPGCYQPVFDTVKGKLTGREFLKGQKEACKLTDLVSECLSEKTLKRCGRQTVSFFEFLIHPLVELNKRVCEDVLLPADENKGLFINAGLLSIFELITLAREHNMFSVMRILFN</sequence>
<name>A0AAV2BQP9_9ARAC</name>
<evidence type="ECO:0000256" key="1">
    <source>
        <dbReference type="SAM" id="SignalP"/>
    </source>
</evidence>